<feature type="domain" description="HTH lysR-type" evidence="5">
    <location>
        <begin position="6"/>
        <end position="63"/>
    </location>
</feature>
<dbReference type="PANTHER" id="PTHR30118">
    <property type="entry name" value="HTH-TYPE TRANSCRIPTIONAL REGULATOR LEUO-RELATED"/>
    <property type="match status" value="1"/>
</dbReference>
<evidence type="ECO:0000259" key="5">
    <source>
        <dbReference type="PROSITE" id="PS50931"/>
    </source>
</evidence>
<evidence type="ECO:0000256" key="4">
    <source>
        <dbReference type="ARBA" id="ARBA00023163"/>
    </source>
</evidence>
<reference evidence="6 7" key="1">
    <citation type="submission" date="2011-04" db="EMBL/GenBank/DDBJ databases">
        <title>Complete sequence of Cellulomonas fimi ATCC 484.</title>
        <authorList>
            <consortium name="US DOE Joint Genome Institute"/>
            <person name="Lucas S."/>
            <person name="Han J."/>
            <person name="Lapidus A."/>
            <person name="Cheng J.-F."/>
            <person name="Goodwin L."/>
            <person name="Pitluck S."/>
            <person name="Peters L."/>
            <person name="Chertkov O."/>
            <person name="Detter J.C."/>
            <person name="Han C."/>
            <person name="Tapia R."/>
            <person name="Land M."/>
            <person name="Hauser L."/>
            <person name="Kyrpides N."/>
            <person name="Ivanova N."/>
            <person name="Ovchinnikova G."/>
            <person name="Pagani I."/>
            <person name="Mead D."/>
            <person name="Brumm P."/>
            <person name="Woyke T."/>
        </authorList>
    </citation>
    <scope>NUCLEOTIDE SEQUENCE [LARGE SCALE GENOMIC DNA]</scope>
    <source>
        <strain evidence="7">ATCC 484 / DSM 20113 / JCM 1341 / NBRC 15513 / NCIMB 8980 / NCTC 7547</strain>
    </source>
</reference>
<dbReference type="Pfam" id="PF00126">
    <property type="entry name" value="HTH_1"/>
    <property type="match status" value="1"/>
</dbReference>
<dbReference type="SUPFAM" id="SSF46785">
    <property type="entry name" value="Winged helix' DNA-binding domain"/>
    <property type="match status" value="1"/>
</dbReference>
<dbReference type="InterPro" id="IPR050389">
    <property type="entry name" value="LysR-type_TF"/>
</dbReference>
<keyword evidence="2" id="KW-0805">Transcription regulation</keyword>
<sequence>MNLANLNLNLLTALDALLREQSVTNAAARLGLSQPALSASLARLRRYFDDPLLIRVGNNYELTPFAEQLRERTGAAVSTVERVFDVGPTFEPSTSTRSFSVLVADYAVNVLGAEVSRLLAARAPGVRLEFHPHTPQLVERAESVLREVDALILPRGFVSNLPHRDLFTDTWVCLVAEDHPTVGATVSLDELAQLPWVASFRSSSAFTPPMRQLENLGLDLKVQLVVENFLAIPQFLVGTNRVAVIQSRLVPQLQRSHRVRAVPCPFEVIPLVEALWWHPIQQTEPGHVWLRSLLVDAAERAASRFPSG</sequence>
<keyword evidence="3" id="KW-0238">DNA-binding</keyword>
<dbReference type="KEGG" id="cfi:Celf_2975"/>
<dbReference type="AlphaFoldDB" id="F4GYH7"/>
<evidence type="ECO:0000256" key="3">
    <source>
        <dbReference type="ARBA" id="ARBA00023125"/>
    </source>
</evidence>
<gene>
    <name evidence="6" type="ordered locus">Celf_2975</name>
</gene>
<dbReference type="HOGENOM" id="CLU_039613_39_0_11"/>
<dbReference type="PRINTS" id="PR00039">
    <property type="entry name" value="HTHLYSR"/>
</dbReference>
<evidence type="ECO:0000313" key="7">
    <source>
        <dbReference type="Proteomes" id="UP000008460"/>
    </source>
</evidence>
<dbReference type="InterPro" id="IPR037402">
    <property type="entry name" value="YidZ_PBP2"/>
</dbReference>
<dbReference type="Gene3D" id="3.40.190.10">
    <property type="entry name" value="Periplasmic binding protein-like II"/>
    <property type="match status" value="2"/>
</dbReference>
<dbReference type="CDD" id="cd08417">
    <property type="entry name" value="PBP2_Nitroaromatics_like"/>
    <property type="match status" value="1"/>
</dbReference>
<organism evidence="6 7">
    <name type="scientific">Cellulomonas fimi (strain ATCC 484 / DSM 20113 / JCM 1341 / CCUG 24087 / LMG 16345 / NBRC 15513 / NCIMB 8980 / NCTC 7547 / NRS-133)</name>
    <dbReference type="NCBI Taxonomy" id="590998"/>
    <lineage>
        <taxon>Bacteria</taxon>
        <taxon>Bacillati</taxon>
        <taxon>Actinomycetota</taxon>
        <taxon>Actinomycetes</taxon>
        <taxon>Micrococcales</taxon>
        <taxon>Cellulomonadaceae</taxon>
        <taxon>Cellulomonas</taxon>
    </lineage>
</organism>
<dbReference type="GO" id="GO:0003700">
    <property type="term" value="F:DNA-binding transcription factor activity"/>
    <property type="evidence" value="ECO:0007669"/>
    <property type="project" value="InterPro"/>
</dbReference>
<dbReference type="Proteomes" id="UP000008460">
    <property type="component" value="Chromosome"/>
</dbReference>
<dbReference type="InterPro" id="IPR036390">
    <property type="entry name" value="WH_DNA-bd_sf"/>
</dbReference>
<dbReference type="STRING" id="590998.Celf_2975"/>
<evidence type="ECO:0000256" key="1">
    <source>
        <dbReference type="ARBA" id="ARBA00009437"/>
    </source>
</evidence>
<accession>F4GYH7</accession>
<dbReference type="InterPro" id="IPR005119">
    <property type="entry name" value="LysR_subst-bd"/>
</dbReference>
<dbReference type="SUPFAM" id="SSF53850">
    <property type="entry name" value="Periplasmic binding protein-like II"/>
    <property type="match status" value="1"/>
</dbReference>
<dbReference type="InterPro" id="IPR036388">
    <property type="entry name" value="WH-like_DNA-bd_sf"/>
</dbReference>
<evidence type="ECO:0000256" key="2">
    <source>
        <dbReference type="ARBA" id="ARBA00023015"/>
    </source>
</evidence>
<evidence type="ECO:0000313" key="6">
    <source>
        <dbReference type="EMBL" id="AEE47094.1"/>
    </source>
</evidence>
<dbReference type="Gene3D" id="1.10.10.10">
    <property type="entry name" value="Winged helix-like DNA-binding domain superfamily/Winged helix DNA-binding domain"/>
    <property type="match status" value="1"/>
</dbReference>
<proteinExistence type="inferred from homology"/>
<dbReference type="EMBL" id="CP002666">
    <property type="protein sequence ID" value="AEE47094.1"/>
    <property type="molecule type" value="Genomic_DNA"/>
</dbReference>
<keyword evidence="4" id="KW-0804">Transcription</keyword>
<dbReference type="GO" id="GO:0003677">
    <property type="term" value="F:DNA binding"/>
    <property type="evidence" value="ECO:0007669"/>
    <property type="project" value="UniProtKB-KW"/>
</dbReference>
<protein>
    <submittedName>
        <fullName evidence="6">Transcriptional regulator, LysR family</fullName>
    </submittedName>
</protein>
<dbReference type="Pfam" id="PF03466">
    <property type="entry name" value="LysR_substrate"/>
    <property type="match status" value="1"/>
</dbReference>
<dbReference type="InterPro" id="IPR000847">
    <property type="entry name" value="LysR_HTH_N"/>
</dbReference>
<dbReference type="RefSeq" id="WP_013772120.1">
    <property type="nucleotide sequence ID" value="NC_015514.1"/>
</dbReference>
<comment type="similarity">
    <text evidence="1">Belongs to the LysR transcriptional regulatory family.</text>
</comment>
<dbReference type="eggNOG" id="COG0583">
    <property type="taxonomic scope" value="Bacteria"/>
</dbReference>
<dbReference type="PANTHER" id="PTHR30118:SF15">
    <property type="entry name" value="TRANSCRIPTIONAL REGULATORY PROTEIN"/>
    <property type="match status" value="1"/>
</dbReference>
<name>F4GYH7_CELFA</name>
<dbReference type="PROSITE" id="PS50931">
    <property type="entry name" value="HTH_LYSR"/>
    <property type="match status" value="1"/>
</dbReference>
<keyword evidence="7" id="KW-1185">Reference proteome</keyword>